<keyword evidence="2" id="KW-1185">Reference proteome</keyword>
<sequence length="269" mass="30493">MKSINGKFIRDALLITTCFLSLTACKTATNEKDTSDKKDISVEVVKKETDGDSQTNTKFMQVAKRVLTKDYGLSNVQVDIDSINTKRLPPKESANKKEKFDRITSGTGNYIFAGKTYTINLTYNILENGKDYQLIHSDTTYNPDKVFNIRLDGTPDPNLQTVDQETTADEEVNERFYSIANSVLNNIYSIEKPEIDYKTLEVKRLPVKTDKESGTEFKYLTTGVAKFKKDGKDYTLNLTYNLSDDGKKFQILHCDSPIDESKTIDRPLV</sequence>
<dbReference type="PROSITE" id="PS51257">
    <property type="entry name" value="PROKAR_LIPOPROTEIN"/>
    <property type="match status" value="1"/>
</dbReference>
<organism evidence="1 2">
    <name type="scientific">Floricoccus tropicus</name>
    <dbReference type="NCBI Taxonomy" id="1859473"/>
    <lineage>
        <taxon>Bacteria</taxon>
        <taxon>Bacillati</taxon>
        <taxon>Bacillota</taxon>
        <taxon>Bacilli</taxon>
        <taxon>Lactobacillales</taxon>
        <taxon>Streptococcaceae</taxon>
        <taxon>Floricoccus</taxon>
    </lineage>
</organism>
<name>A0A1E8GPQ7_9LACT</name>
<gene>
    <name evidence="1" type="ORF">BG261_08850</name>
</gene>
<accession>A0A1E8GPQ7</accession>
<protein>
    <submittedName>
        <fullName evidence="1">Uncharacterized protein</fullName>
    </submittedName>
</protein>
<dbReference type="AlphaFoldDB" id="A0A1E8GPQ7"/>
<proteinExistence type="predicted"/>
<reference evidence="2" key="1">
    <citation type="submission" date="2016-09" db="EMBL/GenBank/DDBJ databases">
        <title>Draft genome sequence of a novel species of the family Streptococcaceae isolated from flowers.</title>
        <authorList>
            <person name="Chuah L.-O."/>
            <person name="Yap K.-P."/>
            <person name="Thong K.L."/>
            <person name="Liong M.T."/>
            <person name="Ahmad R."/>
            <person name="Rusul G."/>
        </authorList>
    </citation>
    <scope>NUCLEOTIDE SEQUENCE [LARGE SCALE GENOMIC DNA]</scope>
    <source>
        <strain evidence="2">DF1</strain>
    </source>
</reference>
<comment type="caution">
    <text evidence="1">The sequence shown here is derived from an EMBL/GenBank/DDBJ whole genome shotgun (WGS) entry which is preliminary data.</text>
</comment>
<evidence type="ECO:0000313" key="1">
    <source>
        <dbReference type="EMBL" id="OFI50219.1"/>
    </source>
</evidence>
<evidence type="ECO:0000313" key="2">
    <source>
        <dbReference type="Proteomes" id="UP000178622"/>
    </source>
</evidence>
<dbReference type="RefSeq" id="WP_070791440.1">
    <property type="nucleotide sequence ID" value="NZ_MKIR01000002.1"/>
</dbReference>
<dbReference type="Proteomes" id="UP000178622">
    <property type="component" value="Unassembled WGS sequence"/>
</dbReference>
<dbReference type="EMBL" id="MKIR01000002">
    <property type="protein sequence ID" value="OFI50219.1"/>
    <property type="molecule type" value="Genomic_DNA"/>
</dbReference>